<keyword evidence="2" id="KW-1277">Toxin-antitoxin system</keyword>
<keyword evidence="6" id="KW-0460">Magnesium</keyword>
<protein>
    <submittedName>
        <fullName evidence="9">Type II toxin-antitoxin system VapC family toxin</fullName>
    </submittedName>
</protein>
<dbReference type="InterPro" id="IPR002716">
    <property type="entry name" value="PIN_dom"/>
</dbReference>
<keyword evidence="4" id="KW-0479">Metal-binding</keyword>
<dbReference type="EMBL" id="SOZE01000025">
    <property type="protein sequence ID" value="TFF34975.1"/>
    <property type="molecule type" value="Genomic_DNA"/>
</dbReference>
<dbReference type="CDD" id="cd18738">
    <property type="entry name" value="PIN_VapC4-5_FitB-like"/>
    <property type="match status" value="1"/>
</dbReference>
<reference evidence="9 10" key="1">
    <citation type="journal article" date="2017" name="Int. J. Syst. Evol. Microbiol.">
        <title>Mucilaginibacterpsychrotolerans sp. nov., isolated from peatlands.</title>
        <authorList>
            <person name="Deng Y."/>
            <person name="Shen L."/>
            <person name="Xu B."/>
            <person name="Liu Y."/>
            <person name="Gu Z."/>
            <person name="Liu H."/>
            <person name="Zhou Y."/>
        </authorList>
    </citation>
    <scope>NUCLEOTIDE SEQUENCE [LARGE SCALE GENOMIC DNA]</scope>
    <source>
        <strain evidence="9 10">NH7-4</strain>
    </source>
</reference>
<dbReference type="GO" id="GO:0016787">
    <property type="term" value="F:hydrolase activity"/>
    <property type="evidence" value="ECO:0007669"/>
    <property type="project" value="UniProtKB-KW"/>
</dbReference>
<keyword evidence="3" id="KW-0540">Nuclease</keyword>
<evidence type="ECO:0000256" key="2">
    <source>
        <dbReference type="ARBA" id="ARBA00022649"/>
    </source>
</evidence>
<dbReference type="SUPFAM" id="SSF88723">
    <property type="entry name" value="PIN domain-like"/>
    <property type="match status" value="1"/>
</dbReference>
<accession>A0A4Y8S8L9</accession>
<proteinExistence type="inferred from homology"/>
<gene>
    <name evidence="9" type="ORF">E2R66_20620</name>
</gene>
<sequence length="129" mass="14224">MEQSQYLIDTNAVIDYLGQKIPASGMAFMNNVINAVPRLSVVTKIEVLGFNAPPEHYLLLTNFMNDAAIMSLSEDIVNESISIRKKHKTKLPDAIIAATAIVTKSILISRNISDFRNIEGLTVIDAHLI</sequence>
<comment type="cofactor">
    <cofactor evidence="1">
        <name>Mg(2+)</name>
        <dbReference type="ChEBI" id="CHEBI:18420"/>
    </cofactor>
</comment>
<evidence type="ECO:0000256" key="4">
    <source>
        <dbReference type="ARBA" id="ARBA00022723"/>
    </source>
</evidence>
<evidence type="ECO:0000256" key="5">
    <source>
        <dbReference type="ARBA" id="ARBA00022801"/>
    </source>
</evidence>
<comment type="caution">
    <text evidence="9">The sequence shown here is derived from an EMBL/GenBank/DDBJ whole genome shotgun (WGS) entry which is preliminary data.</text>
</comment>
<comment type="similarity">
    <text evidence="7">Belongs to the PINc/VapC protein family.</text>
</comment>
<dbReference type="PANTHER" id="PTHR33653">
    <property type="entry name" value="RIBONUCLEASE VAPC2"/>
    <property type="match status" value="1"/>
</dbReference>
<dbReference type="Proteomes" id="UP000297540">
    <property type="component" value="Unassembled WGS sequence"/>
</dbReference>
<feature type="domain" description="PIN" evidence="8">
    <location>
        <begin position="6"/>
        <end position="118"/>
    </location>
</feature>
<dbReference type="Gene3D" id="3.40.50.1010">
    <property type="entry name" value="5'-nuclease"/>
    <property type="match status" value="1"/>
</dbReference>
<evidence type="ECO:0000313" key="9">
    <source>
        <dbReference type="EMBL" id="TFF34975.1"/>
    </source>
</evidence>
<evidence type="ECO:0000259" key="8">
    <source>
        <dbReference type="Pfam" id="PF01850"/>
    </source>
</evidence>
<evidence type="ECO:0000313" key="10">
    <source>
        <dbReference type="Proteomes" id="UP000297540"/>
    </source>
</evidence>
<evidence type="ECO:0000256" key="1">
    <source>
        <dbReference type="ARBA" id="ARBA00001946"/>
    </source>
</evidence>
<keyword evidence="5" id="KW-0378">Hydrolase</keyword>
<evidence type="ECO:0000256" key="6">
    <source>
        <dbReference type="ARBA" id="ARBA00022842"/>
    </source>
</evidence>
<dbReference type="GO" id="GO:0004518">
    <property type="term" value="F:nuclease activity"/>
    <property type="evidence" value="ECO:0007669"/>
    <property type="project" value="UniProtKB-KW"/>
</dbReference>
<evidence type="ECO:0000256" key="3">
    <source>
        <dbReference type="ARBA" id="ARBA00022722"/>
    </source>
</evidence>
<name>A0A4Y8S8L9_9SPHI</name>
<keyword evidence="10" id="KW-1185">Reference proteome</keyword>
<dbReference type="Pfam" id="PF01850">
    <property type="entry name" value="PIN"/>
    <property type="match status" value="1"/>
</dbReference>
<dbReference type="RefSeq" id="WP_133234280.1">
    <property type="nucleotide sequence ID" value="NZ_SOZE01000025.1"/>
</dbReference>
<dbReference type="OrthoDB" id="676982at2"/>
<evidence type="ECO:0000256" key="7">
    <source>
        <dbReference type="ARBA" id="ARBA00038093"/>
    </source>
</evidence>
<dbReference type="AlphaFoldDB" id="A0A4Y8S8L9"/>
<dbReference type="InterPro" id="IPR029060">
    <property type="entry name" value="PIN-like_dom_sf"/>
</dbReference>
<dbReference type="GO" id="GO:0046872">
    <property type="term" value="F:metal ion binding"/>
    <property type="evidence" value="ECO:0007669"/>
    <property type="project" value="UniProtKB-KW"/>
</dbReference>
<organism evidence="9 10">
    <name type="scientific">Mucilaginibacter psychrotolerans</name>
    <dbReference type="NCBI Taxonomy" id="1524096"/>
    <lineage>
        <taxon>Bacteria</taxon>
        <taxon>Pseudomonadati</taxon>
        <taxon>Bacteroidota</taxon>
        <taxon>Sphingobacteriia</taxon>
        <taxon>Sphingobacteriales</taxon>
        <taxon>Sphingobacteriaceae</taxon>
        <taxon>Mucilaginibacter</taxon>
    </lineage>
</organism>
<dbReference type="PANTHER" id="PTHR33653:SF1">
    <property type="entry name" value="RIBONUCLEASE VAPC2"/>
    <property type="match status" value="1"/>
</dbReference>
<dbReference type="InterPro" id="IPR050556">
    <property type="entry name" value="Type_II_TA_system_RNase"/>
</dbReference>